<reference evidence="3" key="1">
    <citation type="journal article" date="2019" name="Int. J. Syst. Evol. Microbiol.">
        <title>The Global Catalogue of Microorganisms (GCM) 10K type strain sequencing project: providing services to taxonomists for standard genome sequencing and annotation.</title>
        <authorList>
            <consortium name="The Broad Institute Genomics Platform"/>
            <consortium name="The Broad Institute Genome Sequencing Center for Infectious Disease"/>
            <person name="Wu L."/>
            <person name="Ma J."/>
        </authorList>
    </citation>
    <scope>NUCLEOTIDE SEQUENCE [LARGE SCALE GENOMIC DNA]</scope>
    <source>
        <strain evidence="3">CCUG 55585</strain>
    </source>
</reference>
<accession>A0ABW2YA74</accession>
<protein>
    <submittedName>
        <fullName evidence="2">Uncharacterized protein</fullName>
    </submittedName>
</protein>
<dbReference type="Proteomes" id="UP001597110">
    <property type="component" value="Unassembled WGS sequence"/>
</dbReference>
<sequence>MRLRIPLPGLRLRFAALLLLALCAISAPASAANCWRITGWLNSANQPSTGNVGDRANLVSTNCVAPAPSGWGWLQPTLSYSGQPPADLYVRISLSDPRVIGGGSGYFSGLLLYDGIVSGKPVLKIDLLLCGGCSNKMYFVHQVGPCTRQVTWWNGTVMAGYDTANCYVGPPPAGSTPLIVNNSYYVAAQNSTICQIGGWDTANCYYGPAPAGATIRNNGFYAPAGPGNTCAQGTFNGVDCHIATVPPGSAAFLYAGNYYATTRRCAVGRFDGTRCYLGTPPSFPTPTVAFIWAGSFYYGE</sequence>
<comment type="caution">
    <text evidence="2">The sequence shown here is derived from an EMBL/GenBank/DDBJ whole genome shotgun (WGS) entry which is preliminary data.</text>
</comment>
<feature type="chain" id="PRO_5046086462" evidence="1">
    <location>
        <begin position="32"/>
        <end position="300"/>
    </location>
</feature>
<keyword evidence="3" id="KW-1185">Reference proteome</keyword>
<name>A0ABW2YA74_9GAMM</name>
<dbReference type="RefSeq" id="WP_386823063.1">
    <property type="nucleotide sequence ID" value="NZ_JBHTIF010000001.1"/>
</dbReference>
<organism evidence="2 3">
    <name type="scientific">Lysobacter brunescens</name>
    <dbReference type="NCBI Taxonomy" id="262323"/>
    <lineage>
        <taxon>Bacteria</taxon>
        <taxon>Pseudomonadati</taxon>
        <taxon>Pseudomonadota</taxon>
        <taxon>Gammaproteobacteria</taxon>
        <taxon>Lysobacterales</taxon>
        <taxon>Lysobacteraceae</taxon>
        <taxon>Lysobacter</taxon>
    </lineage>
</organism>
<evidence type="ECO:0000313" key="3">
    <source>
        <dbReference type="Proteomes" id="UP001597110"/>
    </source>
</evidence>
<evidence type="ECO:0000313" key="2">
    <source>
        <dbReference type="EMBL" id="MFD0725439.1"/>
    </source>
</evidence>
<feature type="signal peptide" evidence="1">
    <location>
        <begin position="1"/>
        <end position="31"/>
    </location>
</feature>
<evidence type="ECO:0000256" key="1">
    <source>
        <dbReference type="SAM" id="SignalP"/>
    </source>
</evidence>
<gene>
    <name evidence="2" type="ORF">ACFQ0E_07455</name>
</gene>
<proteinExistence type="predicted"/>
<keyword evidence="1" id="KW-0732">Signal</keyword>
<dbReference type="EMBL" id="JBHTIF010000001">
    <property type="protein sequence ID" value="MFD0725439.1"/>
    <property type="molecule type" value="Genomic_DNA"/>
</dbReference>